<dbReference type="Pfam" id="PF06114">
    <property type="entry name" value="Peptidase_M78"/>
    <property type="match status" value="1"/>
</dbReference>
<accession>A0A6N2TRU0</accession>
<protein>
    <recommendedName>
        <fullName evidence="1">IrrE N-terminal-like domain-containing protein</fullName>
    </recommendedName>
</protein>
<proteinExistence type="predicted"/>
<feature type="domain" description="IrrE N-terminal-like" evidence="1">
    <location>
        <begin position="48"/>
        <end position="136"/>
    </location>
</feature>
<reference evidence="2" key="1">
    <citation type="submission" date="2019-11" db="EMBL/GenBank/DDBJ databases">
        <authorList>
            <person name="Feng L."/>
        </authorList>
    </citation>
    <scope>NUCLEOTIDE SEQUENCE</scope>
    <source>
        <strain evidence="2">BAdolescentisLFYP80</strain>
    </source>
</reference>
<name>A0A6N2TRU0_BIFAD</name>
<sequence length="162" mass="18212">MERLGRITTSLPDLPISRDMTYGAMRRAIIGLPVTVSSAILPDGLWGCYDASTDVILIDRRLTYTAKRCVLTHELLHWKHGDTGCSNNRSKQERRARTQTALTLVDPAELALLEHMYDDDLWSIADELNVTMQVLADYQATLNTSPNGRITFSDTKEKVFNA</sequence>
<evidence type="ECO:0000259" key="1">
    <source>
        <dbReference type="Pfam" id="PF06114"/>
    </source>
</evidence>
<dbReference type="InterPro" id="IPR010359">
    <property type="entry name" value="IrrE_HExxH"/>
</dbReference>
<gene>
    <name evidence="2" type="ORF">BALFYP80_01528</name>
</gene>
<dbReference type="EMBL" id="CACRSR010000013">
    <property type="protein sequence ID" value="VYT07422.1"/>
    <property type="molecule type" value="Genomic_DNA"/>
</dbReference>
<evidence type="ECO:0000313" key="2">
    <source>
        <dbReference type="EMBL" id="VYT07422.1"/>
    </source>
</evidence>
<dbReference type="RefSeq" id="WP_421727056.1">
    <property type="nucleotide sequence ID" value="NZ_CACRSR010000013.1"/>
</dbReference>
<dbReference type="AlphaFoldDB" id="A0A6N2TRU0"/>
<organism evidence="2">
    <name type="scientific">Bifidobacterium adolescentis</name>
    <dbReference type="NCBI Taxonomy" id="1680"/>
    <lineage>
        <taxon>Bacteria</taxon>
        <taxon>Bacillati</taxon>
        <taxon>Actinomycetota</taxon>
        <taxon>Actinomycetes</taxon>
        <taxon>Bifidobacteriales</taxon>
        <taxon>Bifidobacteriaceae</taxon>
        <taxon>Bifidobacterium</taxon>
    </lineage>
</organism>